<keyword evidence="7" id="KW-1185">Reference proteome</keyword>
<evidence type="ECO:0000313" key="6">
    <source>
        <dbReference type="EMBL" id="GAV63639.1"/>
    </source>
</evidence>
<comment type="subcellular location">
    <subcellularLocation>
        <location evidence="1">Cytoplasm</location>
    </subcellularLocation>
</comment>
<dbReference type="GO" id="GO:0016891">
    <property type="term" value="F:RNA endonuclease activity producing 5'-phosphomonoesters, hydrolytic mechanism"/>
    <property type="evidence" value="ECO:0007669"/>
    <property type="project" value="TreeGrafter"/>
</dbReference>
<dbReference type="Proteomes" id="UP000187406">
    <property type="component" value="Unassembled WGS sequence"/>
</dbReference>
<dbReference type="HAMAP" id="MF_00801">
    <property type="entry name" value="Endonuclease_5"/>
    <property type="match status" value="1"/>
</dbReference>
<dbReference type="GO" id="GO:0006281">
    <property type="term" value="P:DNA repair"/>
    <property type="evidence" value="ECO:0007669"/>
    <property type="project" value="InterPro"/>
</dbReference>
<dbReference type="EMBL" id="BDDD01000313">
    <property type="protein sequence ID" value="GAV63639.1"/>
    <property type="molecule type" value="Genomic_DNA"/>
</dbReference>
<dbReference type="Gene3D" id="3.30.2170.10">
    <property type="entry name" value="archaeoglobus fulgidus dsm 4304 superfamily"/>
    <property type="match status" value="1"/>
</dbReference>
<dbReference type="InParanoid" id="A0A1Q3B6T2"/>
<dbReference type="STRING" id="3775.A0A1Q3B6T2"/>
<dbReference type="PANTHER" id="PTHR28511">
    <property type="entry name" value="ENDONUCLEASE V"/>
    <property type="match status" value="1"/>
</dbReference>
<evidence type="ECO:0000256" key="4">
    <source>
        <dbReference type="ARBA" id="ARBA00022759"/>
    </source>
</evidence>
<sequence length="286" mass="32020">MMEGNSREKGEASSVSEETLAAPWPHQLNHNYANWLQIQDTLKKKLILEDDFDWKLPTPTEEEHVLLKYVGGVDISFSKHSNSIACGCLVVLELPSLQIEYQDFSLLTLQVPYVPSFLAFREAPVLLQLLEKLKNNAMPFYPQLLMVDGNGLLHPRGFGLACHLGVLADLPTIGIGKSLHHVDGLTQFGVRQLLEAKENSTEDFTTLTGCSGCTWGVAMRSTLGSMKPIFISIGHRISLDTAVKIVKLTCKYRMPEPVRQADIRSRDYLRKHQMETSEGCKRPSQV</sequence>
<dbReference type="PANTHER" id="PTHR28511:SF1">
    <property type="entry name" value="ENDONUCLEASE V"/>
    <property type="match status" value="1"/>
</dbReference>
<dbReference type="FunCoup" id="A0A1Q3B6T2">
    <property type="interactions" value="1962"/>
</dbReference>
<keyword evidence="5" id="KW-0378">Hydrolase</keyword>
<keyword evidence="3" id="KW-0540">Nuclease</keyword>
<dbReference type="GO" id="GO:0005730">
    <property type="term" value="C:nucleolus"/>
    <property type="evidence" value="ECO:0007669"/>
    <property type="project" value="TreeGrafter"/>
</dbReference>
<keyword evidence="4 6" id="KW-0255">Endonuclease</keyword>
<evidence type="ECO:0000256" key="5">
    <source>
        <dbReference type="ARBA" id="ARBA00022801"/>
    </source>
</evidence>
<proteinExistence type="inferred from homology"/>
<dbReference type="OrthoDB" id="20018at2759"/>
<evidence type="ECO:0000256" key="1">
    <source>
        <dbReference type="ARBA" id="ARBA00004496"/>
    </source>
</evidence>
<evidence type="ECO:0000256" key="3">
    <source>
        <dbReference type="ARBA" id="ARBA00022722"/>
    </source>
</evidence>
<dbReference type="AlphaFoldDB" id="A0A1Q3B6T2"/>
<reference evidence="7" key="1">
    <citation type="submission" date="2016-04" db="EMBL/GenBank/DDBJ databases">
        <title>Cephalotus genome sequencing.</title>
        <authorList>
            <person name="Fukushima K."/>
            <person name="Hasebe M."/>
            <person name="Fang X."/>
        </authorList>
    </citation>
    <scope>NUCLEOTIDE SEQUENCE [LARGE SCALE GENOMIC DNA]</scope>
    <source>
        <strain evidence="7">cv. St1</strain>
    </source>
</reference>
<protein>
    <submittedName>
        <fullName evidence="6">Endonuclease_5 domain-containing protein</fullName>
    </submittedName>
</protein>
<keyword evidence="2" id="KW-0963">Cytoplasm</keyword>
<dbReference type="InterPro" id="IPR007581">
    <property type="entry name" value="Endonuclease-V"/>
</dbReference>
<dbReference type="Pfam" id="PF04493">
    <property type="entry name" value="Endonuclease_5"/>
    <property type="match status" value="1"/>
</dbReference>
<dbReference type="GO" id="GO:0003727">
    <property type="term" value="F:single-stranded RNA binding"/>
    <property type="evidence" value="ECO:0007669"/>
    <property type="project" value="TreeGrafter"/>
</dbReference>
<gene>
    <name evidence="6" type="ORF">CFOL_v3_07157</name>
</gene>
<dbReference type="CDD" id="cd06559">
    <property type="entry name" value="Endonuclease_V"/>
    <property type="match status" value="1"/>
</dbReference>
<organism evidence="6 7">
    <name type="scientific">Cephalotus follicularis</name>
    <name type="common">Albany pitcher plant</name>
    <dbReference type="NCBI Taxonomy" id="3775"/>
    <lineage>
        <taxon>Eukaryota</taxon>
        <taxon>Viridiplantae</taxon>
        <taxon>Streptophyta</taxon>
        <taxon>Embryophyta</taxon>
        <taxon>Tracheophyta</taxon>
        <taxon>Spermatophyta</taxon>
        <taxon>Magnoliopsida</taxon>
        <taxon>eudicotyledons</taxon>
        <taxon>Gunneridae</taxon>
        <taxon>Pentapetalae</taxon>
        <taxon>rosids</taxon>
        <taxon>fabids</taxon>
        <taxon>Oxalidales</taxon>
        <taxon>Cephalotaceae</taxon>
        <taxon>Cephalotus</taxon>
    </lineage>
</organism>
<dbReference type="FunFam" id="3.30.2170.10:FF:000005">
    <property type="entry name" value="Predicted protein"/>
    <property type="match status" value="1"/>
</dbReference>
<evidence type="ECO:0000313" key="7">
    <source>
        <dbReference type="Proteomes" id="UP000187406"/>
    </source>
</evidence>
<comment type="caution">
    <text evidence="6">The sequence shown here is derived from an EMBL/GenBank/DDBJ whole genome shotgun (WGS) entry which is preliminary data.</text>
</comment>
<dbReference type="GO" id="GO:0005737">
    <property type="term" value="C:cytoplasm"/>
    <property type="evidence" value="ECO:0007669"/>
    <property type="project" value="UniProtKB-SubCell"/>
</dbReference>
<name>A0A1Q3B6T2_CEPFO</name>
<evidence type="ECO:0000256" key="2">
    <source>
        <dbReference type="ARBA" id="ARBA00022490"/>
    </source>
</evidence>
<accession>A0A1Q3B6T2</accession>